<dbReference type="InterPro" id="IPR036388">
    <property type="entry name" value="WH-like_DNA-bd_sf"/>
</dbReference>
<dbReference type="Pfam" id="PF00392">
    <property type="entry name" value="GntR"/>
    <property type="match status" value="1"/>
</dbReference>
<dbReference type="Gene3D" id="1.10.10.10">
    <property type="entry name" value="Winged helix-like DNA-binding domain superfamily/Winged helix DNA-binding domain"/>
    <property type="match status" value="1"/>
</dbReference>
<name>A0A2U2HIE6_9BURK</name>
<reference evidence="5 6" key="1">
    <citation type="submission" date="2018-04" db="EMBL/GenBank/DDBJ databases">
        <title>Massilia violaceinigra sp. nov., a novel purple-pigmented bacterium isolated from Tianshan glacier, Xinjiang, China.</title>
        <authorList>
            <person name="Wang H."/>
        </authorList>
    </citation>
    <scope>NUCLEOTIDE SEQUENCE [LARGE SCALE GENOMIC DNA]</scope>
    <source>
        <strain evidence="5 6">B448-2</strain>
    </source>
</reference>
<dbReference type="SUPFAM" id="SSF46785">
    <property type="entry name" value="Winged helix' DNA-binding domain"/>
    <property type="match status" value="1"/>
</dbReference>
<proteinExistence type="predicted"/>
<keyword evidence="1" id="KW-0805">Transcription regulation</keyword>
<evidence type="ECO:0000256" key="2">
    <source>
        <dbReference type="ARBA" id="ARBA00023125"/>
    </source>
</evidence>
<dbReference type="PROSITE" id="PS50949">
    <property type="entry name" value="HTH_GNTR"/>
    <property type="match status" value="1"/>
</dbReference>
<evidence type="ECO:0000256" key="3">
    <source>
        <dbReference type="ARBA" id="ARBA00023163"/>
    </source>
</evidence>
<dbReference type="InterPro" id="IPR036390">
    <property type="entry name" value="WH_DNA-bd_sf"/>
</dbReference>
<accession>A0A2U2HIE6</accession>
<dbReference type="PANTHER" id="PTHR38445:SF9">
    <property type="entry name" value="HTH-TYPE TRANSCRIPTIONAL REPRESSOR YTRA"/>
    <property type="match status" value="1"/>
</dbReference>
<keyword evidence="2" id="KW-0238">DNA-binding</keyword>
<dbReference type="GO" id="GO:0003677">
    <property type="term" value="F:DNA binding"/>
    <property type="evidence" value="ECO:0007669"/>
    <property type="project" value="UniProtKB-KW"/>
</dbReference>
<dbReference type="InterPro" id="IPR000524">
    <property type="entry name" value="Tscrpt_reg_HTH_GntR"/>
</dbReference>
<dbReference type="EMBL" id="PXWF02000245">
    <property type="protein sequence ID" value="PWF46140.1"/>
    <property type="molecule type" value="Genomic_DNA"/>
</dbReference>
<evidence type="ECO:0000313" key="5">
    <source>
        <dbReference type="EMBL" id="PWF46140.1"/>
    </source>
</evidence>
<keyword evidence="6" id="KW-1185">Reference proteome</keyword>
<evidence type="ECO:0000313" key="6">
    <source>
        <dbReference type="Proteomes" id="UP000241421"/>
    </source>
</evidence>
<dbReference type="SMART" id="SM00345">
    <property type="entry name" value="HTH_GNTR"/>
    <property type="match status" value="1"/>
</dbReference>
<dbReference type="GO" id="GO:0003700">
    <property type="term" value="F:DNA-binding transcription factor activity"/>
    <property type="evidence" value="ECO:0007669"/>
    <property type="project" value="InterPro"/>
</dbReference>
<dbReference type="OrthoDB" id="8582866at2"/>
<organism evidence="5 6">
    <name type="scientific">Massilia glaciei</name>
    <dbReference type="NCBI Taxonomy" id="1524097"/>
    <lineage>
        <taxon>Bacteria</taxon>
        <taxon>Pseudomonadati</taxon>
        <taxon>Pseudomonadota</taxon>
        <taxon>Betaproteobacteria</taxon>
        <taxon>Burkholderiales</taxon>
        <taxon>Oxalobacteraceae</taxon>
        <taxon>Telluria group</taxon>
        <taxon>Massilia</taxon>
    </lineage>
</organism>
<sequence>MEMTVDVAGVEPVYEQIVRQVRQGVLQGALRDGMPIPTIRQLAHDLDLNPNTVAKAYKILETDRVILTAGKKGTFINRDALAHIHTLNRQQAAYAMASLVGSLRERGLSETDIGAAFAAAVAKPEQQGEKDD</sequence>
<protein>
    <submittedName>
        <fullName evidence="5">GntR family transcriptional regulator</fullName>
    </submittedName>
</protein>
<evidence type="ECO:0000259" key="4">
    <source>
        <dbReference type="PROSITE" id="PS50949"/>
    </source>
</evidence>
<dbReference type="AlphaFoldDB" id="A0A2U2HIE6"/>
<comment type="caution">
    <text evidence="5">The sequence shown here is derived from an EMBL/GenBank/DDBJ whole genome shotgun (WGS) entry which is preliminary data.</text>
</comment>
<dbReference type="PANTHER" id="PTHR38445">
    <property type="entry name" value="HTH-TYPE TRANSCRIPTIONAL REPRESSOR YTRA"/>
    <property type="match status" value="1"/>
</dbReference>
<dbReference type="CDD" id="cd07377">
    <property type="entry name" value="WHTH_GntR"/>
    <property type="match status" value="1"/>
</dbReference>
<dbReference type="Proteomes" id="UP000241421">
    <property type="component" value="Unassembled WGS sequence"/>
</dbReference>
<dbReference type="RefSeq" id="WP_106758491.1">
    <property type="nucleotide sequence ID" value="NZ_PXWF02000245.1"/>
</dbReference>
<evidence type="ECO:0000256" key="1">
    <source>
        <dbReference type="ARBA" id="ARBA00023015"/>
    </source>
</evidence>
<gene>
    <name evidence="5" type="ORF">C7C56_016630</name>
</gene>
<feature type="domain" description="HTH gntR-type" evidence="4">
    <location>
        <begin position="11"/>
        <end position="79"/>
    </location>
</feature>
<keyword evidence="3" id="KW-0804">Transcription</keyword>